<dbReference type="InterPro" id="IPR007253">
    <property type="entry name" value="Cell_wall-bd_2"/>
</dbReference>
<reference evidence="3" key="1">
    <citation type="submission" date="2024-05" db="EMBL/GenBank/DDBJ databases">
        <title>The Natural Products Discovery Center: Release of the First 8490 Sequenced Strains for Exploring Actinobacteria Biosynthetic Diversity.</title>
        <authorList>
            <person name="Kalkreuter E."/>
            <person name="Kautsar S.A."/>
            <person name="Yang D."/>
            <person name="Bader C.D."/>
            <person name="Teijaro C.N."/>
            <person name="Fluegel L."/>
            <person name="Davis C.M."/>
            <person name="Simpson J.R."/>
            <person name="Lauterbach L."/>
            <person name="Steele A.D."/>
            <person name="Gui C."/>
            <person name="Meng S."/>
            <person name="Li G."/>
            <person name="Viehrig K."/>
            <person name="Ye F."/>
            <person name="Su P."/>
            <person name="Kiefer A.F."/>
            <person name="Nichols A."/>
            <person name="Cepeda A.J."/>
            <person name="Yan W."/>
            <person name="Fan B."/>
            <person name="Jiang Y."/>
            <person name="Adhikari A."/>
            <person name="Zheng C.-J."/>
            <person name="Schuster L."/>
            <person name="Cowan T.M."/>
            <person name="Smanski M.J."/>
            <person name="Chevrette M.G."/>
            <person name="de Carvalho L.P.S."/>
            <person name="Shen B."/>
        </authorList>
    </citation>
    <scope>NUCLEOTIDE SEQUENCE</scope>
    <source>
        <strain evidence="3">NPDC080035</strain>
    </source>
</reference>
<dbReference type="EMBL" id="CP157390">
    <property type="protein sequence ID" value="XBM48257.1"/>
    <property type="molecule type" value="Genomic_DNA"/>
</dbReference>
<organism evidence="3">
    <name type="scientific">Leifsonia sp. NPDC080035</name>
    <dbReference type="NCBI Taxonomy" id="3143936"/>
    <lineage>
        <taxon>Bacteria</taxon>
        <taxon>Bacillati</taxon>
        <taxon>Actinomycetota</taxon>
        <taxon>Actinomycetes</taxon>
        <taxon>Micrococcales</taxon>
        <taxon>Microbacteriaceae</taxon>
        <taxon>Leifsonia</taxon>
    </lineage>
</organism>
<dbReference type="InterPro" id="IPR051200">
    <property type="entry name" value="Host-pathogen_enzymatic-act"/>
</dbReference>
<dbReference type="PANTHER" id="PTHR47197:SF3">
    <property type="entry name" value="DIHYDRO-HEME D1 DEHYDROGENASE"/>
    <property type="match status" value="1"/>
</dbReference>
<dbReference type="Pfam" id="PF04122">
    <property type="entry name" value="CW_binding_2"/>
    <property type="match status" value="3"/>
</dbReference>
<name>A0AAU7GBI2_9MICO</name>
<accession>A0AAU7GBI2</accession>
<dbReference type="InterPro" id="IPR013378">
    <property type="entry name" value="InlB-like_B-rpt"/>
</dbReference>
<evidence type="ECO:0000313" key="3">
    <source>
        <dbReference type="EMBL" id="XBM48257.1"/>
    </source>
</evidence>
<dbReference type="RefSeq" id="WP_348788209.1">
    <property type="nucleotide sequence ID" value="NZ_CP157390.1"/>
</dbReference>
<dbReference type="AlphaFoldDB" id="A0AAU7GBI2"/>
<protein>
    <submittedName>
        <fullName evidence="3">Cell wall-binding repeat-containing protein</fullName>
    </submittedName>
</protein>
<feature type="signal peptide" evidence="2">
    <location>
        <begin position="1"/>
        <end position="33"/>
    </location>
</feature>
<dbReference type="InterPro" id="IPR011045">
    <property type="entry name" value="N2O_reductase_N"/>
</dbReference>
<dbReference type="NCBIfam" id="TIGR02276">
    <property type="entry name" value="beta_rpt_yvtn"/>
    <property type="match status" value="3"/>
</dbReference>
<dbReference type="GO" id="GO:0030313">
    <property type="term" value="C:cell envelope"/>
    <property type="evidence" value="ECO:0007669"/>
    <property type="project" value="UniProtKB-SubCell"/>
</dbReference>
<dbReference type="SUPFAM" id="SSF50974">
    <property type="entry name" value="Nitrous oxide reductase, N-terminal domain"/>
    <property type="match status" value="1"/>
</dbReference>
<dbReference type="InterPro" id="IPR042229">
    <property type="entry name" value="Listeria/Bacterioides_rpt_sf"/>
</dbReference>
<feature type="chain" id="PRO_5043493083" evidence="2">
    <location>
        <begin position="34"/>
        <end position="736"/>
    </location>
</feature>
<dbReference type="Pfam" id="PF09479">
    <property type="entry name" value="Flg_new"/>
    <property type="match status" value="1"/>
</dbReference>
<dbReference type="PANTHER" id="PTHR47197">
    <property type="entry name" value="PROTEIN NIRF"/>
    <property type="match status" value="1"/>
</dbReference>
<dbReference type="Gene3D" id="2.60.40.4270">
    <property type="entry name" value="Listeria-Bacteroides repeat domain"/>
    <property type="match status" value="1"/>
</dbReference>
<gene>
    <name evidence="3" type="ORF">AAME72_19665</name>
</gene>
<sequence length="736" mass="74895">MIERPSFRRRLGRRVIAAGVAATLALTAASVFAGAATATAAPAPCAPQYEVTATIPTATQPTDIALLPDGSRAYVASVSGQVQVVNTSTNAITANITLPGYQVLQVATSPDGKTVYALSRNASYLLDSSLPGTVSVIDTATNTVTATIPVGNTPNTFALSPDGTTLYVGYLISVNSTGTKYGFGGVIDVIDTTTKTVAGSFPISSADAIGTVAMRFSEDGSFAYLVLSSGQVQVFDTATRSSTAAITVGASPYGVAFSPDGSRAYVPSVGSGTVSVIDTARKAVIGTVDLDGSPIAVAVSPDGNMVYVSDYSGGSVAVIDASTNAVITRVPVGTQPARMAVTSDGRHIYVPNAGSNTVSLLTMNLCHTVTFDTNGGSGQLADQTSSVSAALSANTFTRSGYTMTGWNTAADGSGTAYADGATFSFTTDLTLYAQWSAAADWVRLAGPDRYGTAAAVAEHGFSGTADTVYVATGLNFPDALTAGPVAAREKAPILLTDQKKIPAATSTALKRLHPSSIVVVGGTGAVSASVASQLARLDGVTKVTRIGGIDRYETSRLLADRAFANGATSAFVATGVNYPDALSASAPAGKIGAPILLVNGTKTNVDAATKAQLTKLKTTTTYVVGGTGVITDTIEDDLPDAIRLAGMDRYATNLAVAKRFYSSAENIYVATGRNFPDALVGGVLATLDEGPLLLATKTAWPAATLSYAASLGFAHGHLLGGTGVLDDNLKAMNTTF</sequence>
<dbReference type="Pfam" id="PF02239">
    <property type="entry name" value="Cytochrom_D1"/>
    <property type="match status" value="1"/>
</dbReference>
<dbReference type="InterPro" id="IPR015943">
    <property type="entry name" value="WD40/YVTN_repeat-like_dom_sf"/>
</dbReference>
<dbReference type="Gene3D" id="3.40.50.12090">
    <property type="match status" value="2"/>
</dbReference>
<evidence type="ECO:0000256" key="1">
    <source>
        <dbReference type="ARBA" id="ARBA00004196"/>
    </source>
</evidence>
<evidence type="ECO:0000256" key="2">
    <source>
        <dbReference type="SAM" id="SignalP"/>
    </source>
</evidence>
<proteinExistence type="predicted"/>
<comment type="subcellular location">
    <subcellularLocation>
        <location evidence="1">Cell envelope</location>
    </subcellularLocation>
</comment>
<dbReference type="InterPro" id="IPR011964">
    <property type="entry name" value="YVTN_b-propeller_repeat"/>
</dbReference>
<dbReference type="Gene3D" id="2.130.10.10">
    <property type="entry name" value="YVTN repeat-like/Quinoprotein amine dehydrogenase"/>
    <property type="match status" value="2"/>
</dbReference>
<keyword evidence="2" id="KW-0732">Signal</keyword>